<dbReference type="InterPro" id="IPR010775">
    <property type="entry name" value="DUF1365"/>
</dbReference>
<organism evidence="1 2">
    <name type="scientific">Panaeolus cyanescens</name>
    <dbReference type="NCBI Taxonomy" id="181874"/>
    <lineage>
        <taxon>Eukaryota</taxon>
        <taxon>Fungi</taxon>
        <taxon>Dikarya</taxon>
        <taxon>Basidiomycota</taxon>
        <taxon>Agaricomycotina</taxon>
        <taxon>Agaricomycetes</taxon>
        <taxon>Agaricomycetidae</taxon>
        <taxon>Agaricales</taxon>
        <taxon>Agaricineae</taxon>
        <taxon>Galeropsidaceae</taxon>
        <taxon>Panaeolus</taxon>
    </lineage>
</organism>
<dbReference type="AlphaFoldDB" id="A0A409Y6K6"/>
<dbReference type="EMBL" id="NHTK01001379">
    <property type="protein sequence ID" value="PPQ98677.1"/>
    <property type="molecule type" value="Genomic_DNA"/>
</dbReference>
<dbReference type="Pfam" id="PF07103">
    <property type="entry name" value="DUF1365"/>
    <property type="match status" value="1"/>
</dbReference>
<evidence type="ECO:0000313" key="1">
    <source>
        <dbReference type="EMBL" id="PPQ98677.1"/>
    </source>
</evidence>
<protein>
    <recommendedName>
        <fullName evidence="3">DUF1365 domain-containing protein</fullName>
    </recommendedName>
</protein>
<reference evidence="1 2" key="1">
    <citation type="journal article" date="2018" name="Evol. Lett.">
        <title>Horizontal gene cluster transfer increased hallucinogenic mushroom diversity.</title>
        <authorList>
            <person name="Reynolds H.T."/>
            <person name="Vijayakumar V."/>
            <person name="Gluck-Thaler E."/>
            <person name="Korotkin H.B."/>
            <person name="Matheny P.B."/>
            <person name="Slot J.C."/>
        </authorList>
    </citation>
    <scope>NUCLEOTIDE SEQUENCE [LARGE SCALE GENOMIC DNA]</scope>
    <source>
        <strain evidence="1 2">2629</strain>
    </source>
</reference>
<evidence type="ECO:0008006" key="3">
    <source>
        <dbReference type="Google" id="ProtNLM"/>
    </source>
</evidence>
<name>A0A409Y6K6_9AGAR</name>
<dbReference type="PANTHER" id="PTHR33973:SF4">
    <property type="entry name" value="OS07G0153300 PROTEIN"/>
    <property type="match status" value="1"/>
</dbReference>
<comment type="caution">
    <text evidence="1">The sequence shown here is derived from an EMBL/GenBank/DDBJ whole genome shotgun (WGS) entry which is preliminary data.</text>
</comment>
<sequence>MSPNLLDASITLICVSLSFLTYAYQRRKAARVGCQGYILQNSVTHARHLPIQSAHAFTYPTLSLLVSLRALEEGRLDLGYGFIFGYGGLWGRLTGLRPKPYLTAGPGSIKQKLVGILQTKGLKESLLADAWMMTMPSFLGLEGINPLTVYFAYDAGQQLTLVVLEIHNTFGESHLHILQPGVNEDASPDAGYDYQWTFRREFHVSPFNDRSGFYRISVKAPTHSPMLEDCVTPQCSPKPVVRVHLYTVAKGDHSQVGDLKLRAILRPVSATPLTSASLLLALLRAPLGLLLTMPRILFMAWKLHYQKRLDVFLRPDPLPASIDYTTKSTLGRDSTSVAGGVKWLDEGPMERYARRRVERFLTERAEQMHVEIVLIPADPTFQKFKASPSNGSESCLTVSYLSSRFFMVLFTSPSAHHALLLGCDVEEIFHPSSRELFVEVFSSTPTSSITRSQRFRAGPIPAEVTIPIPYSHFLDDADFATSFMNLCVLCVERLAGDIERRIFYLFNARIVEGTEPWIKWQRTALFLSNKAALSPPVDIVGSVRRA</sequence>
<dbReference type="InParanoid" id="A0A409Y6K6"/>
<dbReference type="OrthoDB" id="3340520at2759"/>
<accession>A0A409Y6K6</accession>
<dbReference type="PANTHER" id="PTHR33973">
    <property type="entry name" value="OS07G0153300 PROTEIN"/>
    <property type="match status" value="1"/>
</dbReference>
<keyword evidence="2" id="KW-1185">Reference proteome</keyword>
<dbReference type="Proteomes" id="UP000284842">
    <property type="component" value="Unassembled WGS sequence"/>
</dbReference>
<proteinExistence type="predicted"/>
<gene>
    <name evidence="1" type="ORF">CVT24_003304</name>
</gene>
<evidence type="ECO:0000313" key="2">
    <source>
        <dbReference type="Proteomes" id="UP000284842"/>
    </source>
</evidence>